<feature type="signal peptide" evidence="5">
    <location>
        <begin position="1"/>
        <end position="27"/>
    </location>
</feature>
<evidence type="ECO:0000256" key="1">
    <source>
        <dbReference type="ARBA" id="ARBA00004418"/>
    </source>
</evidence>
<dbReference type="Gene3D" id="3.40.190.10">
    <property type="entry name" value="Periplasmic binding protein-like II"/>
    <property type="match status" value="2"/>
</dbReference>
<proteinExistence type="predicted"/>
<dbReference type="Pfam" id="PF13416">
    <property type="entry name" value="SBP_bac_8"/>
    <property type="match status" value="1"/>
</dbReference>
<gene>
    <name evidence="6" type="ORF">ACFFPJ_15305</name>
</gene>
<sequence>MLKKKNRLRTPLATAGLVGALSIALVACGGTANPASTGEGAAPQSDVTLIWEATGASEDRRKIAYQDPFTAETGIKIESVSSPSAVAQIQTMVDAGNVIWDMTHKGSYTANQYCGTLFEELSFDGLSVDAFPEGSTTPCSRPVARYGSAFAYDAAVYTDKVPTKITDFFDVETFPGKRVILGTNARGVLEAALVADGVHPDDLFPMDVDRAIAKLDTIKDDIIFSPTLPALQQTLVDKQATMTLALTGTLPTANDAGATMAPVWDFTAWSFDAFMVIKGSKHAAEAEQFIEFALQPERVKHYAELGGTTPVRLDVDLATIKYTDSQKLFNPFIGEVIDEERGTLTLQDPDWWAENSSSATEAYVAWQVG</sequence>
<dbReference type="EMBL" id="JBHMBE010000007">
    <property type="protein sequence ID" value="MFB9647163.1"/>
    <property type="molecule type" value="Genomic_DNA"/>
</dbReference>
<protein>
    <submittedName>
        <fullName evidence="6">Extracellular solute-binding protein</fullName>
    </submittedName>
</protein>
<comment type="caution">
    <text evidence="6">The sequence shown here is derived from an EMBL/GenBank/DDBJ whole genome shotgun (WGS) entry which is preliminary data.</text>
</comment>
<reference evidence="6 7" key="1">
    <citation type="submission" date="2024-09" db="EMBL/GenBank/DDBJ databases">
        <authorList>
            <person name="Sun Q."/>
            <person name="Mori K."/>
        </authorList>
    </citation>
    <scope>NUCLEOTIDE SEQUENCE [LARGE SCALE GENOMIC DNA]</scope>
    <source>
        <strain evidence="6 7">JCM 1342</strain>
    </source>
</reference>
<dbReference type="PROSITE" id="PS51257">
    <property type="entry name" value="PROKAR_LIPOPROTEIN"/>
    <property type="match status" value="1"/>
</dbReference>
<organism evidence="6 7">
    <name type="scientific">Microbacterium terregens</name>
    <dbReference type="NCBI Taxonomy" id="69363"/>
    <lineage>
        <taxon>Bacteria</taxon>
        <taxon>Bacillati</taxon>
        <taxon>Actinomycetota</taxon>
        <taxon>Actinomycetes</taxon>
        <taxon>Micrococcales</taxon>
        <taxon>Microbacteriaceae</taxon>
        <taxon>Microbacterium</taxon>
    </lineage>
</organism>
<dbReference type="Proteomes" id="UP001589611">
    <property type="component" value="Unassembled WGS sequence"/>
</dbReference>
<evidence type="ECO:0000256" key="5">
    <source>
        <dbReference type="SAM" id="SignalP"/>
    </source>
</evidence>
<evidence type="ECO:0000313" key="6">
    <source>
        <dbReference type="EMBL" id="MFB9647163.1"/>
    </source>
</evidence>
<evidence type="ECO:0000256" key="4">
    <source>
        <dbReference type="ARBA" id="ARBA00022764"/>
    </source>
</evidence>
<dbReference type="PANTHER" id="PTHR30006:SF3">
    <property type="entry name" value="THIAMINE-BINDING PERIPLASMIC PROTEIN"/>
    <property type="match status" value="1"/>
</dbReference>
<name>A0ABV5T3K8_9MICO</name>
<keyword evidence="2" id="KW-0813">Transport</keyword>
<dbReference type="PANTHER" id="PTHR30006">
    <property type="entry name" value="THIAMINE-BINDING PERIPLASMIC PROTEIN-RELATED"/>
    <property type="match status" value="1"/>
</dbReference>
<dbReference type="SUPFAM" id="SSF53850">
    <property type="entry name" value="Periplasmic binding protein-like II"/>
    <property type="match status" value="1"/>
</dbReference>
<comment type="subcellular location">
    <subcellularLocation>
        <location evidence="1">Periplasm</location>
    </subcellularLocation>
</comment>
<accession>A0ABV5T3K8</accession>
<keyword evidence="3 5" id="KW-0732">Signal</keyword>
<evidence type="ECO:0000313" key="7">
    <source>
        <dbReference type="Proteomes" id="UP001589611"/>
    </source>
</evidence>
<keyword evidence="7" id="KW-1185">Reference proteome</keyword>
<evidence type="ECO:0000256" key="2">
    <source>
        <dbReference type="ARBA" id="ARBA00022448"/>
    </source>
</evidence>
<dbReference type="RefSeq" id="WP_344710369.1">
    <property type="nucleotide sequence ID" value="NZ_BAAAWH010000001.1"/>
</dbReference>
<keyword evidence="4" id="KW-0574">Periplasm</keyword>
<dbReference type="InterPro" id="IPR006059">
    <property type="entry name" value="SBP"/>
</dbReference>
<feature type="chain" id="PRO_5046083675" evidence="5">
    <location>
        <begin position="28"/>
        <end position="369"/>
    </location>
</feature>
<evidence type="ECO:0000256" key="3">
    <source>
        <dbReference type="ARBA" id="ARBA00022729"/>
    </source>
</evidence>